<proteinExistence type="predicted"/>
<dbReference type="EMBL" id="AUPL01008099">
    <property type="protein sequence ID" value="ESL04897.1"/>
    <property type="molecule type" value="Genomic_DNA"/>
</dbReference>
<organism evidence="2 3">
    <name type="scientific">Trypanosoma rangeli SC58</name>
    <dbReference type="NCBI Taxonomy" id="429131"/>
    <lineage>
        <taxon>Eukaryota</taxon>
        <taxon>Discoba</taxon>
        <taxon>Euglenozoa</taxon>
        <taxon>Kinetoplastea</taxon>
        <taxon>Metakinetoplastina</taxon>
        <taxon>Trypanosomatida</taxon>
        <taxon>Trypanosomatidae</taxon>
        <taxon>Trypanosoma</taxon>
        <taxon>Herpetosoma</taxon>
    </lineage>
</organism>
<protein>
    <submittedName>
        <fullName evidence="2">Uncharacterized protein</fullName>
    </submittedName>
</protein>
<name>A0A061IV12_TRYRA</name>
<comment type="caution">
    <text evidence="2">The sequence shown here is derived from an EMBL/GenBank/DDBJ whole genome shotgun (WGS) entry which is preliminary data.</text>
</comment>
<reference evidence="2 3" key="1">
    <citation type="submission" date="2013-07" db="EMBL/GenBank/DDBJ databases">
        <authorList>
            <person name="Stoco P.H."/>
            <person name="Wagner G."/>
            <person name="Gerber A."/>
            <person name="Zaha A."/>
            <person name="Thompson C."/>
            <person name="Bartholomeu D.C."/>
            <person name="Luckemeyer D.D."/>
            <person name="Bahia D."/>
            <person name="Loreto E."/>
            <person name="Prestes E.B."/>
            <person name="Lima F.M."/>
            <person name="Rodrigues-Luiz G."/>
            <person name="Vallejo G.A."/>
            <person name="Filho J.F."/>
            <person name="Monteiro K.M."/>
            <person name="Tyler K.M."/>
            <person name="de Almeida L.G."/>
            <person name="Ortiz M.F."/>
            <person name="Siervo M.A."/>
            <person name="de Moraes M.H."/>
            <person name="Cunha O.L."/>
            <person name="Mendonca-Neto R."/>
            <person name="Silva R."/>
            <person name="Teixeira S.M."/>
            <person name="Murta S.M."/>
            <person name="Sincero T.C."/>
            <person name="Mendes T.A."/>
            <person name="Urmenyi T.P."/>
            <person name="Silva V.G."/>
            <person name="da Rocha W.D."/>
            <person name="Andersson B."/>
            <person name="Romanha A.J."/>
            <person name="Steindel M."/>
            <person name="de Vasconcelos A.T."/>
            <person name="Grisard E.C."/>
        </authorList>
    </citation>
    <scope>NUCLEOTIDE SEQUENCE [LARGE SCALE GENOMIC DNA]</scope>
    <source>
        <strain evidence="2 3">SC58</strain>
    </source>
</reference>
<keyword evidence="3" id="KW-1185">Reference proteome</keyword>
<evidence type="ECO:0000313" key="2">
    <source>
        <dbReference type="EMBL" id="ESL04897.1"/>
    </source>
</evidence>
<evidence type="ECO:0000256" key="1">
    <source>
        <dbReference type="SAM" id="MobiDB-lite"/>
    </source>
</evidence>
<accession>A0A061IV12</accession>
<sequence>MRRAVQPQQRRRGRRKRANIKREIERVHISWRRGQESNPYQQQKTPFPSPYTVTYIIQITVKKTKKQKQTPT</sequence>
<gene>
    <name evidence="2" type="ORF">TRSC58_07553</name>
</gene>
<feature type="compositionally biased region" description="Basic residues" evidence="1">
    <location>
        <begin position="1"/>
        <end position="19"/>
    </location>
</feature>
<dbReference type="VEuPathDB" id="TriTrypDB:TRSC58_07553"/>
<feature type="region of interest" description="Disordered" evidence="1">
    <location>
        <begin position="1"/>
        <end position="21"/>
    </location>
</feature>
<evidence type="ECO:0000313" key="3">
    <source>
        <dbReference type="Proteomes" id="UP000031737"/>
    </source>
</evidence>
<dbReference type="Proteomes" id="UP000031737">
    <property type="component" value="Unassembled WGS sequence"/>
</dbReference>
<dbReference type="AlphaFoldDB" id="A0A061IV12"/>